<name>B7UMC7_ECO27</name>
<dbReference type="Proteomes" id="UP000008205">
    <property type="component" value="Chromosome"/>
</dbReference>
<evidence type="ECO:0000313" key="1">
    <source>
        <dbReference type="EMBL" id="CAS11517.1"/>
    </source>
</evidence>
<dbReference type="HOGENOM" id="CLU_2953058_0_0_6"/>
<keyword evidence="2" id="KW-1185">Reference proteome</keyword>
<gene>
    <name evidence="1" type="ordered locus">E2348C_3969</name>
</gene>
<reference evidence="1 2" key="1">
    <citation type="journal article" date="2009" name="J. Bacteriol.">
        <title>Complete genome sequence and comparative genome analysis of enteropathogenic Escherichia coli O127:H6 strain E2348/69.</title>
        <authorList>
            <person name="Iguchi A."/>
            <person name="Thomson N.R."/>
            <person name="Ogura Y."/>
            <person name="Saunders D."/>
            <person name="Ooka T."/>
            <person name="Henderson I.R."/>
            <person name="Harris D."/>
            <person name="Asadulghani M."/>
            <person name="Kurokawa K."/>
            <person name="Dean P."/>
            <person name="Kenny B."/>
            <person name="Quail M.A."/>
            <person name="Thurston S."/>
            <person name="Dougan G."/>
            <person name="Hayashi T."/>
            <person name="Parkhill J."/>
            <person name="Frankel G."/>
        </authorList>
    </citation>
    <scope>NUCLEOTIDE SEQUENCE [LARGE SCALE GENOMIC DNA]</scope>
    <source>
        <strain evidence="2">E2348/69 / EPEC</strain>
    </source>
</reference>
<dbReference type="KEGG" id="ecg:E2348C_3969"/>
<organism evidence="1 2">
    <name type="scientific">Escherichia coli O127:H6 (strain E2348/69 / EPEC)</name>
    <dbReference type="NCBI Taxonomy" id="574521"/>
    <lineage>
        <taxon>Bacteria</taxon>
        <taxon>Pseudomonadati</taxon>
        <taxon>Pseudomonadota</taxon>
        <taxon>Gammaproteobacteria</taxon>
        <taxon>Enterobacterales</taxon>
        <taxon>Enterobacteriaceae</taxon>
        <taxon>Escherichia</taxon>
    </lineage>
</organism>
<sequence>MYGRSSFAEWIWAILLNTNGTVMREETNAVTCSAICPLFLFIMHPFQVSAGCSLCPGDS</sequence>
<proteinExistence type="predicted"/>
<protein>
    <submittedName>
        <fullName evidence="1">Uncharacterized protein</fullName>
    </submittedName>
</protein>
<dbReference type="EMBL" id="FM180568">
    <property type="protein sequence ID" value="CAS11517.1"/>
    <property type="molecule type" value="Genomic_DNA"/>
</dbReference>
<evidence type="ECO:0000313" key="2">
    <source>
        <dbReference type="Proteomes" id="UP000008205"/>
    </source>
</evidence>
<dbReference type="AlphaFoldDB" id="B7UMC7"/>
<accession>B7UMC7</accession>